<organism evidence="5 6">
    <name type="scientific">Afipia felis</name>
    <name type="common">Cat scratch disease bacillus</name>
    <dbReference type="NCBI Taxonomy" id="1035"/>
    <lineage>
        <taxon>Bacteria</taxon>
        <taxon>Pseudomonadati</taxon>
        <taxon>Pseudomonadota</taxon>
        <taxon>Alphaproteobacteria</taxon>
        <taxon>Hyphomicrobiales</taxon>
        <taxon>Nitrobacteraceae</taxon>
        <taxon>Afipia</taxon>
    </lineage>
</organism>
<dbReference type="PRINTS" id="PR00069">
    <property type="entry name" value="ALDKETRDTASE"/>
</dbReference>
<evidence type="ECO:0000313" key="5">
    <source>
        <dbReference type="EMBL" id="SUU85551.1"/>
    </source>
</evidence>
<dbReference type="EMBL" id="UIGB01000001">
    <property type="protein sequence ID" value="SUU85551.1"/>
    <property type="molecule type" value="Genomic_DNA"/>
</dbReference>
<feature type="site" description="Lowers pKa of active site Tyr" evidence="3">
    <location>
        <position position="81"/>
    </location>
</feature>
<evidence type="ECO:0000256" key="1">
    <source>
        <dbReference type="PIRSR" id="PIRSR000097-1"/>
    </source>
</evidence>
<dbReference type="PIRSF" id="PIRSF000097">
    <property type="entry name" value="AKR"/>
    <property type="match status" value="1"/>
</dbReference>
<evidence type="ECO:0000256" key="2">
    <source>
        <dbReference type="PIRSR" id="PIRSR000097-2"/>
    </source>
</evidence>
<keyword evidence="5" id="KW-0560">Oxidoreductase</keyword>
<dbReference type="AlphaFoldDB" id="A0A380W9C0"/>
<feature type="domain" description="NADP-dependent oxidoreductase" evidence="4">
    <location>
        <begin position="22"/>
        <end position="272"/>
    </location>
</feature>
<evidence type="ECO:0000313" key="6">
    <source>
        <dbReference type="Proteomes" id="UP000254343"/>
    </source>
</evidence>
<dbReference type="SUPFAM" id="SSF51430">
    <property type="entry name" value="NAD(P)-linked oxidoreductase"/>
    <property type="match status" value="1"/>
</dbReference>
<evidence type="ECO:0000259" key="4">
    <source>
        <dbReference type="Pfam" id="PF00248"/>
    </source>
</evidence>
<dbReference type="Proteomes" id="UP000254343">
    <property type="component" value="Unassembled WGS sequence"/>
</dbReference>
<accession>A0A380W9C0</accession>
<dbReference type="PANTHER" id="PTHR43638">
    <property type="entry name" value="OXIDOREDUCTASE, ALDO/KETO REDUCTASE FAMILY PROTEIN"/>
    <property type="match status" value="1"/>
</dbReference>
<proteinExistence type="predicted"/>
<dbReference type="InterPro" id="IPR020471">
    <property type="entry name" value="AKR"/>
</dbReference>
<dbReference type="PANTHER" id="PTHR43638:SF3">
    <property type="entry name" value="ALDEHYDE REDUCTASE"/>
    <property type="match status" value="1"/>
</dbReference>
<feature type="binding site" evidence="2">
    <location>
        <position position="114"/>
    </location>
    <ligand>
        <name>substrate</name>
    </ligand>
</feature>
<evidence type="ECO:0000256" key="3">
    <source>
        <dbReference type="PIRSR" id="PIRSR000097-3"/>
    </source>
</evidence>
<reference evidence="5 6" key="1">
    <citation type="submission" date="2018-06" db="EMBL/GenBank/DDBJ databases">
        <authorList>
            <consortium name="Pathogen Informatics"/>
            <person name="Doyle S."/>
        </authorList>
    </citation>
    <scope>NUCLEOTIDE SEQUENCE [LARGE SCALE GENOMIC DNA]</scope>
    <source>
        <strain evidence="5 6">NCTC12722</strain>
    </source>
</reference>
<feature type="active site" description="Proton donor" evidence="1">
    <location>
        <position position="58"/>
    </location>
</feature>
<dbReference type="InterPro" id="IPR036812">
    <property type="entry name" value="NAD(P)_OxRdtase_dom_sf"/>
</dbReference>
<sequence length="285" mass="30778">MTNTLKMHKKAWGTTGTQVSVIGQGTWYIDRGNHAAAVATLQQGLDLGMTHIDTAEMYDDAELVVADAIKGRRDEVFLVSKVLPSNASRAGTIKAAERSLARMRTDRMDCYLLHWRGGYDLEDTVSAFEQLKKDGKIRSWGVSNFDADDLQEIYDIAGKGNIACNQVLYHLKERAIEHSVIPWCAAHGVTVTAYSPFGHNDFPSARSEGGEVLEQIADAHGATPRQVALAFLARGPAVVTIPKASSVAHAADNAAAGGLTLTAAEIAQIDKAFPRGREPSHLPMI</sequence>
<dbReference type="RefSeq" id="WP_002716377.1">
    <property type="nucleotide sequence ID" value="NZ_UFSI01000001.1"/>
</dbReference>
<dbReference type="Pfam" id="PF00248">
    <property type="entry name" value="Aldo_ket_red"/>
    <property type="match status" value="1"/>
</dbReference>
<gene>
    <name evidence="5" type="primary">yvgN</name>
    <name evidence="5" type="ORF">NCTC12722_02764</name>
</gene>
<name>A0A380W9C0_AFIFE</name>
<dbReference type="OrthoDB" id="9772407at2"/>
<protein>
    <submittedName>
        <fullName evidence="5">Glyoxal reductase</fullName>
        <ecNumber evidence="5">1.1.1.-</ecNumber>
    </submittedName>
</protein>
<dbReference type="EC" id="1.1.1.-" evidence="5"/>
<dbReference type="GO" id="GO:0016491">
    <property type="term" value="F:oxidoreductase activity"/>
    <property type="evidence" value="ECO:0007669"/>
    <property type="project" value="UniProtKB-KW"/>
</dbReference>
<dbReference type="Gene3D" id="3.20.20.100">
    <property type="entry name" value="NADP-dependent oxidoreductase domain"/>
    <property type="match status" value="1"/>
</dbReference>
<dbReference type="InterPro" id="IPR023210">
    <property type="entry name" value="NADP_OxRdtase_dom"/>
</dbReference>